<comment type="caution">
    <text evidence="1">The sequence shown here is derived from an EMBL/GenBank/DDBJ whole genome shotgun (WGS) entry which is preliminary data.</text>
</comment>
<dbReference type="PANTHER" id="PTHR42926:SF1">
    <property type="entry name" value="CIRCADIAN CLOCK OSCILLATOR PROTEIN KAIC 1"/>
    <property type="match status" value="1"/>
</dbReference>
<dbReference type="Gene3D" id="3.40.50.300">
    <property type="entry name" value="P-loop containing nucleotide triphosphate hydrolases"/>
    <property type="match status" value="1"/>
</dbReference>
<reference evidence="1 2" key="1">
    <citation type="submission" date="2018-11" db="EMBL/GenBank/DDBJ databases">
        <title>Genomic Encyclopedia of Type Strains, Phase IV (KMG-IV): sequencing the most valuable type-strain genomes for metagenomic binning, comparative biology and taxonomic classification.</title>
        <authorList>
            <person name="Goeker M."/>
        </authorList>
    </citation>
    <scope>NUCLEOTIDE SEQUENCE [LARGE SCALE GENOMIC DNA]</scope>
    <source>
        <strain evidence="1 2">DSM 22027</strain>
    </source>
</reference>
<dbReference type="InterPro" id="IPR027417">
    <property type="entry name" value="P-loop_NTPase"/>
</dbReference>
<keyword evidence="2" id="KW-1185">Reference proteome</keyword>
<protein>
    <submittedName>
        <fullName evidence="1">Uncharacterized protein</fullName>
    </submittedName>
</protein>
<proteinExistence type="predicted"/>
<accession>A0A3N1USP5</accession>
<dbReference type="InterPro" id="IPR051347">
    <property type="entry name" value="Circadian_clock_KaiC-rel"/>
</dbReference>
<dbReference type="EMBL" id="RJVA01000015">
    <property type="protein sequence ID" value="ROQ90116.1"/>
    <property type="molecule type" value="Genomic_DNA"/>
</dbReference>
<dbReference type="AlphaFoldDB" id="A0A3N1USP5"/>
<evidence type="ECO:0000313" key="2">
    <source>
        <dbReference type="Proteomes" id="UP000276223"/>
    </source>
</evidence>
<dbReference type="SUPFAM" id="SSF52540">
    <property type="entry name" value="P-loop containing nucleoside triphosphate hydrolases"/>
    <property type="match status" value="1"/>
</dbReference>
<gene>
    <name evidence="1" type="ORF">EDC27_2717</name>
</gene>
<evidence type="ECO:0000313" key="1">
    <source>
        <dbReference type="EMBL" id="ROQ90116.1"/>
    </source>
</evidence>
<sequence length="140" mass="15651">MFTIRKPRRGSSVWEAIFDSLADCLLCMDARVDAQITTRRLRVIKYRGSNFGRNEYPYTIATGGLRPFPLWDFDTSPWDSATTDMSRLDDVLGGGYRRGACILFAGLPGTGKTLWQAPLWLKPAAEANGFSTSGLKNPRR</sequence>
<dbReference type="PANTHER" id="PTHR42926">
    <property type="match status" value="1"/>
</dbReference>
<organism evidence="1 2">
    <name type="scientific">Desulfosoma caldarium</name>
    <dbReference type="NCBI Taxonomy" id="610254"/>
    <lineage>
        <taxon>Bacteria</taxon>
        <taxon>Pseudomonadati</taxon>
        <taxon>Thermodesulfobacteriota</taxon>
        <taxon>Syntrophobacteria</taxon>
        <taxon>Syntrophobacterales</taxon>
        <taxon>Syntrophobacteraceae</taxon>
        <taxon>Desulfosoma</taxon>
    </lineage>
</organism>
<name>A0A3N1USP5_9BACT</name>
<dbReference type="Proteomes" id="UP000276223">
    <property type="component" value="Unassembled WGS sequence"/>
</dbReference>